<dbReference type="AlphaFoldDB" id="A0A6C0GQA2"/>
<accession>A0A6C0GQA2</accession>
<gene>
    <name evidence="2" type="ORF">GXP67_28120</name>
</gene>
<dbReference type="KEGG" id="rhoz:GXP67_28120"/>
<dbReference type="Proteomes" id="UP000480178">
    <property type="component" value="Chromosome"/>
</dbReference>
<name>A0A6C0GQA2_9BACT</name>
<dbReference type="RefSeq" id="WP_162446220.1">
    <property type="nucleotide sequence ID" value="NZ_CP048222.1"/>
</dbReference>
<keyword evidence="1" id="KW-0812">Transmembrane</keyword>
<proteinExistence type="predicted"/>
<feature type="transmembrane region" description="Helical" evidence="1">
    <location>
        <begin position="90"/>
        <end position="113"/>
    </location>
</feature>
<organism evidence="2 3">
    <name type="scientific">Rhodocytophaga rosea</name>
    <dbReference type="NCBI Taxonomy" id="2704465"/>
    <lineage>
        <taxon>Bacteria</taxon>
        <taxon>Pseudomonadati</taxon>
        <taxon>Bacteroidota</taxon>
        <taxon>Cytophagia</taxon>
        <taxon>Cytophagales</taxon>
        <taxon>Rhodocytophagaceae</taxon>
        <taxon>Rhodocytophaga</taxon>
    </lineage>
</organism>
<sequence>MIPENEKYVDTALIEQYWLGRLQGEDLQNFTIRMKADIAFYQEVMLQKTIMEQATEVGREDMRRELKQMHQRLGLSGIQAKEAPTRQIHFPYLAVAASILILLLSTAVLYFSYFKQSGTGPSTAVVQPVQPLPAQQVKIRFQVIGGAPDMGFSGIDKDSLTTILLYPAVSSSPAYQFDDTLHLFGEFSTQQLRLQYNPEKEQYILFSDSMAYPLQRYQPRQTLQPTP</sequence>
<evidence type="ECO:0000256" key="1">
    <source>
        <dbReference type="SAM" id="Phobius"/>
    </source>
</evidence>
<protein>
    <submittedName>
        <fullName evidence="2">Uncharacterized protein</fullName>
    </submittedName>
</protein>
<evidence type="ECO:0000313" key="3">
    <source>
        <dbReference type="Proteomes" id="UP000480178"/>
    </source>
</evidence>
<keyword evidence="1" id="KW-1133">Transmembrane helix</keyword>
<reference evidence="2 3" key="1">
    <citation type="submission" date="2020-01" db="EMBL/GenBank/DDBJ databases">
        <authorList>
            <person name="Kim M.K."/>
        </authorList>
    </citation>
    <scope>NUCLEOTIDE SEQUENCE [LARGE SCALE GENOMIC DNA]</scope>
    <source>
        <strain evidence="2 3">172606-1</strain>
    </source>
</reference>
<keyword evidence="3" id="KW-1185">Reference proteome</keyword>
<keyword evidence="1" id="KW-0472">Membrane</keyword>
<evidence type="ECO:0000313" key="2">
    <source>
        <dbReference type="EMBL" id="QHT70239.1"/>
    </source>
</evidence>
<dbReference type="EMBL" id="CP048222">
    <property type="protein sequence ID" value="QHT70239.1"/>
    <property type="molecule type" value="Genomic_DNA"/>
</dbReference>